<dbReference type="SUPFAM" id="SSF54862">
    <property type="entry name" value="4Fe-4S ferredoxins"/>
    <property type="match status" value="1"/>
</dbReference>
<evidence type="ECO:0000313" key="2">
    <source>
        <dbReference type="EMBL" id="MBP2201304.1"/>
    </source>
</evidence>
<evidence type="ECO:0000313" key="3">
    <source>
        <dbReference type="Proteomes" id="UP000740329"/>
    </source>
</evidence>
<dbReference type="AlphaFoldDB" id="A0A8J7RN89"/>
<dbReference type="SUPFAM" id="SSF52540">
    <property type="entry name" value="P-loop containing nucleoside triphosphate hydrolases"/>
    <property type="match status" value="1"/>
</dbReference>
<dbReference type="PANTHER" id="PTHR43063">
    <property type="entry name" value="4FE-4S CLUSTER CONTAINING PARA FAMILY ATPASE PROTEIN"/>
    <property type="match status" value="1"/>
</dbReference>
<dbReference type="InterPro" id="IPR017896">
    <property type="entry name" value="4Fe4S_Fe-S-bd"/>
</dbReference>
<dbReference type="RefSeq" id="WP_209590749.1">
    <property type="nucleotide sequence ID" value="NZ_JAGGMV010000001.1"/>
</dbReference>
<sequence length="297" mass="33281">MKISILSGKGGTGKTTISTNLSYYMALKNYNVQYWDFDIEEPNGFIFLNPEIEKNETVTSKMPEVDENLCTKCGDCAKYCNFNALAVTKNKVMVFEKLCHDCGLCYEVCPVNAISEVSRPIGEIKMGYSKKANLKSTSGFLNIQEPTGVPIIKRMKKIMDLNSNSNSNSNVINILDAPPGSSCNVLNTVKDSDFSLLITEPTKFGLHDLDIAVSVLDYLKIPYGVIINKSNEYDTIIEDYCKTKDIEIIGKIPFSKEIAKNYSKGNLLVEITNHKESNLFTKNMDIIFSNLKRRLNL</sequence>
<protein>
    <submittedName>
        <fullName evidence="2">MinD superfamily P-loop ATPase</fullName>
    </submittedName>
</protein>
<dbReference type="InterPro" id="IPR027417">
    <property type="entry name" value="P-loop_NTPase"/>
</dbReference>
<proteinExistence type="predicted"/>
<dbReference type="EMBL" id="JAGGMV010000001">
    <property type="protein sequence ID" value="MBP2201304.1"/>
    <property type="molecule type" value="Genomic_DNA"/>
</dbReference>
<dbReference type="Pfam" id="PF01656">
    <property type="entry name" value="CbiA"/>
    <property type="match status" value="1"/>
</dbReference>
<reference evidence="2" key="1">
    <citation type="submission" date="2021-03" db="EMBL/GenBank/DDBJ databases">
        <title>Genomic Encyclopedia of Type Strains, Phase IV (KMG-V): Genome sequencing to study the core and pangenomes of soil and plant-associated prokaryotes.</title>
        <authorList>
            <person name="Whitman W."/>
        </authorList>
    </citation>
    <scope>NUCLEOTIDE SEQUENCE</scope>
    <source>
        <strain evidence="2">C4</strain>
    </source>
</reference>
<feature type="domain" description="4Fe-4S ferredoxin-type" evidence="1">
    <location>
        <begin position="91"/>
        <end position="119"/>
    </location>
</feature>
<dbReference type="InterPro" id="IPR017900">
    <property type="entry name" value="4Fe4S_Fe_S_CS"/>
</dbReference>
<gene>
    <name evidence="2" type="ORF">J3E07_000702</name>
</gene>
<dbReference type="Gene3D" id="3.30.70.20">
    <property type="match status" value="1"/>
</dbReference>
<dbReference type="GO" id="GO:0016491">
    <property type="term" value="F:oxidoreductase activity"/>
    <property type="evidence" value="ECO:0007669"/>
    <property type="project" value="UniProtKB-ARBA"/>
</dbReference>
<organism evidence="2 3">
    <name type="scientific">Methanococcus voltae</name>
    <dbReference type="NCBI Taxonomy" id="2188"/>
    <lineage>
        <taxon>Archaea</taxon>
        <taxon>Methanobacteriati</taxon>
        <taxon>Methanobacteriota</taxon>
        <taxon>Methanomada group</taxon>
        <taxon>Methanococci</taxon>
        <taxon>Methanococcales</taxon>
        <taxon>Methanococcaceae</taxon>
        <taxon>Methanococcus</taxon>
    </lineage>
</organism>
<dbReference type="PROSITE" id="PS51379">
    <property type="entry name" value="4FE4S_FER_2"/>
    <property type="match status" value="2"/>
</dbReference>
<dbReference type="InterPro" id="IPR002586">
    <property type="entry name" value="CobQ/CobB/MinD/ParA_Nub-bd_dom"/>
</dbReference>
<dbReference type="PROSITE" id="PS00198">
    <property type="entry name" value="4FE4S_FER_1"/>
    <property type="match status" value="1"/>
</dbReference>
<dbReference type="PANTHER" id="PTHR43063:SF1">
    <property type="entry name" value="4FE-4S CLUSTER CONTAINING PARA FAMILY ATPASE PROTEIN"/>
    <property type="match status" value="1"/>
</dbReference>
<feature type="domain" description="4Fe-4S ferredoxin-type" evidence="1">
    <location>
        <begin position="61"/>
        <end position="90"/>
    </location>
</feature>
<comment type="caution">
    <text evidence="2">The sequence shown here is derived from an EMBL/GenBank/DDBJ whole genome shotgun (WGS) entry which is preliminary data.</text>
</comment>
<accession>A0A8J7RN89</accession>
<dbReference type="Pfam" id="PF00037">
    <property type="entry name" value="Fer4"/>
    <property type="match status" value="1"/>
</dbReference>
<evidence type="ECO:0000259" key="1">
    <source>
        <dbReference type="PROSITE" id="PS51379"/>
    </source>
</evidence>
<name>A0A8J7RN89_METVO</name>
<dbReference type="Gene3D" id="3.40.50.300">
    <property type="entry name" value="P-loop containing nucleotide triphosphate hydrolases"/>
    <property type="match status" value="1"/>
</dbReference>
<dbReference type="Proteomes" id="UP000740329">
    <property type="component" value="Unassembled WGS sequence"/>
</dbReference>